<dbReference type="GeneID" id="89928035"/>
<name>A0AAV9P5K3_9PEZI</name>
<comment type="caution">
    <text evidence="2">The sequence shown here is derived from an EMBL/GenBank/DDBJ whole genome shotgun (WGS) entry which is preliminary data.</text>
</comment>
<dbReference type="EMBL" id="JAVRRT010000010">
    <property type="protein sequence ID" value="KAK5168127.1"/>
    <property type="molecule type" value="Genomic_DNA"/>
</dbReference>
<dbReference type="AlphaFoldDB" id="A0AAV9P5K3"/>
<feature type="region of interest" description="Disordered" evidence="1">
    <location>
        <begin position="1"/>
        <end position="35"/>
    </location>
</feature>
<organism evidence="2 3">
    <name type="scientific">Saxophila tyrrhenica</name>
    <dbReference type="NCBI Taxonomy" id="1690608"/>
    <lineage>
        <taxon>Eukaryota</taxon>
        <taxon>Fungi</taxon>
        <taxon>Dikarya</taxon>
        <taxon>Ascomycota</taxon>
        <taxon>Pezizomycotina</taxon>
        <taxon>Dothideomycetes</taxon>
        <taxon>Dothideomycetidae</taxon>
        <taxon>Mycosphaerellales</taxon>
        <taxon>Extremaceae</taxon>
        <taxon>Saxophila</taxon>
    </lineage>
</organism>
<reference evidence="2 3" key="1">
    <citation type="submission" date="2023-08" db="EMBL/GenBank/DDBJ databases">
        <title>Black Yeasts Isolated from many extreme environments.</title>
        <authorList>
            <person name="Coleine C."/>
            <person name="Stajich J.E."/>
            <person name="Selbmann L."/>
        </authorList>
    </citation>
    <scope>NUCLEOTIDE SEQUENCE [LARGE SCALE GENOMIC DNA]</scope>
    <source>
        <strain evidence="2 3">CCFEE 5935</strain>
    </source>
</reference>
<keyword evidence="3" id="KW-1185">Reference proteome</keyword>
<evidence type="ECO:0000313" key="2">
    <source>
        <dbReference type="EMBL" id="KAK5168127.1"/>
    </source>
</evidence>
<sequence length="372" mass="41690">MAPSQQRLEKKKEQRKRRNERLKRDARIERGTDMTPQAYQEKLLAERQAKMSKRIDWAAGLNSVPVDVNLENLRTHHPDAYTHITKIGSVPLKSQDLFSNRAIWFNELHAGYTCNTRNPICGMNYFRQRVHVALDGVDSLSKLQRLYLHAIREAKSDQGATTFSAREAFLWDWQNTGEDILVTTRNAMRRAEEFTLKQIYGGMDTVTLLERAGGGEGKSKRYSGGMADDAMEIDGLAAGEAGRVLEGGKSGKGKSSRYTGVNVETIEELTSVVAGLNLDDLEDDEEENTRYSGGGSDEETEKTGALRDDWVVKVWLRLNGAIAMKALLWVDGQLSDEAKGLGDVELEIMQEFAQNKVYKAALARQKERMGQA</sequence>
<evidence type="ECO:0000313" key="3">
    <source>
        <dbReference type="Proteomes" id="UP001337655"/>
    </source>
</evidence>
<dbReference type="Proteomes" id="UP001337655">
    <property type="component" value="Unassembled WGS sequence"/>
</dbReference>
<feature type="compositionally biased region" description="Basic and acidic residues" evidence="1">
    <location>
        <begin position="22"/>
        <end position="32"/>
    </location>
</feature>
<gene>
    <name evidence="2" type="ORF">LTR77_006695</name>
</gene>
<dbReference type="RefSeq" id="XP_064657737.1">
    <property type="nucleotide sequence ID" value="XM_064803936.1"/>
</dbReference>
<feature type="region of interest" description="Disordered" evidence="1">
    <location>
        <begin position="278"/>
        <end position="302"/>
    </location>
</feature>
<accession>A0AAV9P5K3</accession>
<protein>
    <submittedName>
        <fullName evidence="2">Uncharacterized protein</fullName>
    </submittedName>
</protein>
<proteinExistence type="predicted"/>
<evidence type="ECO:0000256" key="1">
    <source>
        <dbReference type="SAM" id="MobiDB-lite"/>
    </source>
</evidence>